<feature type="chain" id="PRO_5017587913" description="DUF3299 domain-containing protein" evidence="1">
    <location>
        <begin position="22"/>
        <end position="284"/>
    </location>
</feature>
<evidence type="ECO:0008006" key="4">
    <source>
        <dbReference type="Google" id="ProtNLM"/>
    </source>
</evidence>
<sequence>MLYRLLVLLLAGLFLSGCSDSDSVETQEQGASVAVYLADSRDLGEVAALNLKRNDRAELILHLRAADGSPLAEQVLTVRSERGNEVFLNSETTDHEGSVNLFLQALTPGQDTLTILAGEANKSFTLFVSDAGFDPYFGDTGDGSFDPYGPPVGHEEEHAYELPEIEGVLPWNTLAAVEVLEGNQGMPLPKFDDKVARLDGEQVSLQGFMTPLENSERQSHFILTKLPPTCFYCISGGPESVVEVKARRPVAVSMDPIVIEGRLELVREHEMGLFYRLIDATLSR</sequence>
<dbReference type="InterPro" id="IPR021727">
    <property type="entry name" value="DUF3299"/>
</dbReference>
<evidence type="ECO:0000313" key="2">
    <source>
        <dbReference type="EMBL" id="RFA31574.1"/>
    </source>
</evidence>
<feature type="signal peptide" evidence="1">
    <location>
        <begin position="1"/>
        <end position="21"/>
    </location>
</feature>
<comment type="caution">
    <text evidence="2">The sequence shown here is derived from an EMBL/GenBank/DDBJ whole genome shotgun (WGS) entry which is preliminary data.</text>
</comment>
<keyword evidence="1" id="KW-0732">Signal</keyword>
<dbReference type="Gene3D" id="2.40.50.870">
    <property type="entry name" value="Protein of unknown function (DUF3299)"/>
    <property type="match status" value="1"/>
</dbReference>
<evidence type="ECO:0000256" key="1">
    <source>
        <dbReference type="SAM" id="SignalP"/>
    </source>
</evidence>
<accession>A0A3E0WF52</accession>
<dbReference type="PROSITE" id="PS51257">
    <property type="entry name" value="PROKAR_LIPOPROTEIN"/>
    <property type="match status" value="1"/>
</dbReference>
<reference evidence="3" key="1">
    <citation type="submission" date="2017-05" db="EMBL/GenBank/DDBJ databases">
        <authorList>
            <person name="Sharma S."/>
            <person name="Sidhu C."/>
            <person name="Pinnaka A.K."/>
        </authorList>
    </citation>
    <scope>NUCLEOTIDE SEQUENCE [LARGE SCALE GENOMIC DNA]</scope>
    <source>
        <strain evidence="3">AK93</strain>
    </source>
</reference>
<dbReference type="EMBL" id="NFZW01000047">
    <property type="protein sequence ID" value="RFA31574.1"/>
    <property type="molecule type" value="Genomic_DNA"/>
</dbReference>
<name>A0A3E0WF52_9GAMM</name>
<gene>
    <name evidence="2" type="ORF">CAL65_22155</name>
</gene>
<dbReference type="Pfam" id="PF11736">
    <property type="entry name" value="DUF3299"/>
    <property type="match status" value="1"/>
</dbReference>
<dbReference type="OrthoDB" id="5793250at2"/>
<keyword evidence="3" id="KW-1185">Reference proteome</keyword>
<proteinExistence type="predicted"/>
<dbReference type="AlphaFoldDB" id="A0A3E0WF52"/>
<evidence type="ECO:0000313" key="3">
    <source>
        <dbReference type="Proteomes" id="UP000256763"/>
    </source>
</evidence>
<dbReference type="Proteomes" id="UP000256763">
    <property type="component" value="Unassembled WGS sequence"/>
</dbReference>
<dbReference type="RefSeq" id="WP_116304261.1">
    <property type="nucleotide sequence ID" value="NZ_NFZV01000049.1"/>
</dbReference>
<organism evidence="2 3">
    <name type="scientific">Alkalilimnicola ehrlichii</name>
    <dbReference type="NCBI Taxonomy" id="351052"/>
    <lineage>
        <taxon>Bacteria</taxon>
        <taxon>Pseudomonadati</taxon>
        <taxon>Pseudomonadota</taxon>
        <taxon>Gammaproteobacteria</taxon>
        <taxon>Chromatiales</taxon>
        <taxon>Ectothiorhodospiraceae</taxon>
        <taxon>Alkalilimnicola</taxon>
    </lineage>
</organism>
<protein>
    <recommendedName>
        <fullName evidence="4">DUF3299 domain-containing protein</fullName>
    </recommendedName>
</protein>